<organism evidence="2 3">
    <name type="scientific">Chelatococcus asaccharovorans</name>
    <dbReference type="NCBI Taxonomy" id="28210"/>
    <lineage>
        <taxon>Bacteria</taxon>
        <taxon>Pseudomonadati</taxon>
        <taxon>Pseudomonadota</taxon>
        <taxon>Alphaproteobacteria</taxon>
        <taxon>Hyphomicrobiales</taxon>
        <taxon>Chelatococcaceae</taxon>
        <taxon>Chelatococcus</taxon>
    </lineage>
</organism>
<feature type="domain" description="Integrase catalytic" evidence="1">
    <location>
        <begin position="1"/>
        <end position="20"/>
    </location>
</feature>
<evidence type="ECO:0000313" key="3">
    <source>
        <dbReference type="Proteomes" id="UP000248021"/>
    </source>
</evidence>
<dbReference type="EMBL" id="QJJK01000013">
    <property type="protein sequence ID" value="PXW53513.1"/>
    <property type="molecule type" value="Genomic_DNA"/>
</dbReference>
<feature type="non-terminal residue" evidence="2">
    <location>
        <position position="1"/>
    </location>
</feature>
<dbReference type="AlphaFoldDB" id="A0A2V3TWQ1"/>
<dbReference type="Pfam" id="PF13683">
    <property type="entry name" value="rve_3"/>
    <property type="match status" value="1"/>
</dbReference>
<dbReference type="InterPro" id="IPR001584">
    <property type="entry name" value="Integrase_cat-core"/>
</dbReference>
<evidence type="ECO:0000259" key="1">
    <source>
        <dbReference type="Pfam" id="PF13683"/>
    </source>
</evidence>
<sequence length="32" mass="3652">SWIDAYNTRRPHSALNGIPPFQRLNNLLGNDT</sequence>
<keyword evidence="3" id="KW-1185">Reference proteome</keyword>
<proteinExistence type="predicted"/>
<gene>
    <name evidence="2" type="ORF">C7450_1131</name>
</gene>
<dbReference type="GO" id="GO:0015074">
    <property type="term" value="P:DNA integration"/>
    <property type="evidence" value="ECO:0007669"/>
    <property type="project" value="InterPro"/>
</dbReference>
<accession>A0A2V3TWQ1</accession>
<dbReference type="RefSeq" id="WP_146227543.1">
    <property type="nucleotide sequence ID" value="NZ_QJJK01000013.1"/>
</dbReference>
<evidence type="ECO:0000313" key="2">
    <source>
        <dbReference type="EMBL" id="PXW53513.1"/>
    </source>
</evidence>
<protein>
    <submittedName>
        <fullName evidence="2">Integrase-like protein</fullName>
    </submittedName>
</protein>
<comment type="caution">
    <text evidence="2">The sequence shown here is derived from an EMBL/GenBank/DDBJ whole genome shotgun (WGS) entry which is preliminary data.</text>
</comment>
<reference evidence="2 3" key="1">
    <citation type="submission" date="2018-05" db="EMBL/GenBank/DDBJ databases">
        <title>Genomic Encyclopedia of Type Strains, Phase IV (KMG-IV): sequencing the most valuable type-strain genomes for metagenomic binning, comparative biology and taxonomic classification.</title>
        <authorList>
            <person name="Goeker M."/>
        </authorList>
    </citation>
    <scope>NUCLEOTIDE SEQUENCE [LARGE SCALE GENOMIC DNA]</scope>
    <source>
        <strain evidence="2 3">DSM 6462</strain>
    </source>
</reference>
<dbReference type="Proteomes" id="UP000248021">
    <property type="component" value="Unassembled WGS sequence"/>
</dbReference>
<dbReference type="OrthoDB" id="9803878at2"/>
<name>A0A2V3TWQ1_9HYPH</name>